<protein>
    <submittedName>
        <fullName evidence="1">Uncharacterized protein</fullName>
    </submittedName>
</protein>
<dbReference type="Proteomes" id="UP000777784">
    <property type="component" value="Unassembled WGS sequence"/>
</dbReference>
<comment type="caution">
    <text evidence="1">The sequence shown here is derived from an EMBL/GenBank/DDBJ whole genome shotgun (WGS) entry which is preliminary data.</text>
</comment>
<sequence length="260" mass="28925">MIRKILKSAVFVAMLCGLLSLDAPGWIFGGMPKIQAENPLITDGDFESNADGQQLRAKEKWGWCESRRNGNGRMLLKCSKKKVFGNATTKAMIKGDPEYNTYMTQRLGESQTGEFALQWDICVREILPQYNRSAFQIIGDASAKGKGPNAVGKERFVFLGFENAETPGKINLVAFEGGKEWDKKTLVAPGLDLKTWYTVSVKVDVSKKRYTVSVPGVMDTPVEMEAYKVKKGPPKKLTHISFASWNDGPGTFYIDNVRQP</sequence>
<dbReference type="AlphaFoldDB" id="A0A948W3B6"/>
<evidence type="ECO:0000313" key="2">
    <source>
        <dbReference type="Proteomes" id="UP000777784"/>
    </source>
</evidence>
<reference evidence="1" key="1">
    <citation type="submission" date="2021-05" db="EMBL/GenBank/DDBJ databases">
        <title>Energy efficiency and biological interactions define the core microbiome of deep oligotrophic groundwater.</title>
        <authorList>
            <person name="Mehrshad M."/>
            <person name="Lopez-Fernandez M."/>
            <person name="Bell E."/>
            <person name="Bernier-Latmani R."/>
            <person name="Bertilsson S."/>
            <person name="Dopson M."/>
        </authorList>
    </citation>
    <scope>NUCLEOTIDE SEQUENCE</scope>
    <source>
        <strain evidence="1">Modern_marine.mb.64</strain>
    </source>
</reference>
<name>A0A948W3B6_UNCEI</name>
<evidence type="ECO:0000313" key="1">
    <source>
        <dbReference type="EMBL" id="MBU2690907.1"/>
    </source>
</evidence>
<organism evidence="1 2">
    <name type="scientific">Eiseniibacteriota bacterium</name>
    <dbReference type="NCBI Taxonomy" id="2212470"/>
    <lineage>
        <taxon>Bacteria</taxon>
        <taxon>Candidatus Eiseniibacteriota</taxon>
    </lineage>
</organism>
<accession>A0A948W3B6</accession>
<gene>
    <name evidence="1" type="ORF">KJ970_08260</name>
</gene>
<dbReference type="EMBL" id="JAHJDP010000042">
    <property type="protein sequence ID" value="MBU2690907.1"/>
    <property type="molecule type" value="Genomic_DNA"/>
</dbReference>
<dbReference type="Gene3D" id="2.60.120.260">
    <property type="entry name" value="Galactose-binding domain-like"/>
    <property type="match status" value="1"/>
</dbReference>
<proteinExistence type="predicted"/>